<accession>A0ACA9NT08</accession>
<sequence>VSIATRMSKHPGVFRENNAIMFCNYCNYSVEWRVKSMVDDYLFPDFNLLKVLLLKVKELFTNSSTYKGYYLNHLQVHRINNPCKTPLPNKTCQNSWFKIVFYTKDYIKYWASFYLEKYERDTSYDLIAEINTILQDR</sequence>
<comment type="caution">
    <text evidence="1">The sequence shown here is derived from an EMBL/GenBank/DDBJ whole genome shotgun (WGS) entry which is preliminary data.</text>
</comment>
<protein>
    <submittedName>
        <fullName evidence="1">5051_t:CDS:1</fullName>
    </submittedName>
</protein>
<evidence type="ECO:0000313" key="2">
    <source>
        <dbReference type="Proteomes" id="UP000789702"/>
    </source>
</evidence>
<name>A0ACA9NT08_9GLOM</name>
<feature type="non-terminal residue" evidence="1">
    <location>
        <position position="1"/>
    </location>
</feature>
<reference evidence="1" key="1">
    <citation type="submission" date="2021-06" db="EMBL/GenBank/DDBJ databases">
        <authorList>
            <person name="Kallberg Y."/>
            <person name="Tangrot J."/>
            <person name="Rosling A."/>
        </authorList>
    </citation>
    <scope>NUCLEOTIDE SEQUENCE</scope>
    <source>
        <strain evidence="1">IL203A</strain>
    </source>
</reference>
<gene>
    <name evidence="1" type="ORF">DHETER_LOCUS10372</name>
</gene>
<proteinExistence type="predicted"/>
<keyword evidence="2" id="KW-1185">Reference proteome</keyword>
<dbReference type="EMBL" id="CAJVPU010020145">
    <property type="protein sequence ID" value="CAG8675231.1"/>
    <property type="molecule type" value="Genomic_DNA"/>
</dbReference>
<dbReference type="Proteomes" id="UP000789702">
    <property type="component" value="Unassembled WGS sequence"/>
</dbReference>
<organism evidence="1 2">
    <name type="scientific">Dentiscutata heterogama</name>
    <dbReference type="NCBI Taxonomy" id="1316150"/>
    <lineage>
        <taxon>Eukaryota</taxon>
        <taxon>Fungi</taxon>
        <taxon>Fungi incertae sedis</taxon>
        <taxon>Mucoromycota</taxon>
        <taxon>Glomeromycotina</taxon>
        <taxon>Glomeromycetes</taxon>
        <taxon>Diversisporales</taxon>
        <taxon>Gigasporaceae</taxon>
        <taxon>Dentiscutata</taxon>
    </lineage>
</organism>
<evidence type="ECO:0000313" key="1">
    <source>
        <dbReference type="EMBL" id="CAG8675231.1"/>
    </source>
</evidence>